<dbReference type="EC" id="4.4.1.13" evidence="2"/>
<evidence type="ECO:0000313" key="8">
    <source>
        <dbReference type="EMBL" id="CED91172.1"/>
    </source>
</evidence>
<reference evidence="8" key="1">
    <citation type="submission" date="2014-07" db="EMBL/GenBank/DDBJ databases">
        <authorList>
            <person name="Zhang J.E."/>
            <person name="Yang H."/>
            <person name="Guo J."/>
            <person name="Deng Z."/>
            <person name="Luo H."/>
            <person name="Luo M."/>
            <person name="Zhao B."/>
        </authorList>
    </citation>
    <scope>NUCLEOTIDE SEQUENCE</scope>
    <source>
        <strain evidence="8">AM4</strain>
    </source>
</reference>
<dbReference type="SUPFAM" id="SSF53383">
    <property type="entry name" value="PLP-dependent transferases"/>
    <property type="match status" value="1"/>
</dbReference>
<dbReference type="InterPro" id="IPR051798">
    <property type="entry name" value="Class-II_PLP-Dep_Aminotrans"/>
</dbReference>
<organism evidence="8">
    <name type="scientific">Actinomyces succiniciruminis</name>
    <dbReference type="NCBI Taxonomy" id="1522002"/>
    <lineage>
        <taxon>Bacteria</taxon>
        <taxon>Bacillati</taxon>
        <taxon>Actinomycetota</taxon>
        <taxon>Actinomycetes</taxon>
        <taxon>Actinomycetales</taxon>
        <taxon>Actinomycetaceae</taxon>
        <taxon>Actinomyces</taxon>
    </lineage>
</organism>
<dbReference type="PANTHER" id="PTHR43525:SF1">
    <property type="entry name" value="PROTEIN MALY"/>
    <property type="match status" value="1"/>
</dbReference>
<dbReference type="Pfam" id="PF00155">
    <property type="entry name" value="Aminotran_1_2"/>
    <property type="match status" value="1"/>
</dbReference>
<keyword evidence="3" id="KW-0663">Pyridoxal phosphate</keyword>
<dbReference type="Gene3D" id="3.40.640.10">
    <property type="entry name" value="Type I PLP-dependent aspartate aminotransferase-like (Major domain)"/>
    <property type="match status" value="1"/>
</dbReference>
<keyword evidence="4 8" id="KW-0456">Lyase</keyword>
<feature type="domain" description="Aminotransferase class I/classII large" evidence="7">
    <location>
        <begin position="42"/>
        <end position="411"/>
    </location>
</feature>
<dbReference type="EMBL" id="LK995496">
    <property type="protein sequence ID" value="CED91172.1"/>
    <property type="molecule type" value="Genomic_DNA"/>
</dbReference>
<name>A0A1L7RNG4_9ACTO</name>
<dbReference type="Gene3D" id="3.90.1150.10">
    <property type="entry name" value="Aspartate Aminotransferase, domain 1"/>
    <property type="match status" value="1"/>
</dbReference>
<evidence type="ECO:0000259" key="7">
    <source>
        <dbReference type="Pfam" id="PF00155"/>
    </source>
</evidence>
<comment type="similarity">
    <text evidence="5">Belongs to the class-II pyridoxal-phosphate-dependent aminotransferase family. MalY/PatB cystathionine beta-lyase subfamily.</text>
</comment>
<dbReference type="AlphaFoldDB" id="A0A1L7RNG4"/>
<proteinExistence type="inferred from homology"/>
<protein>
    <recommendedName>
        <fullName evidence="2">cysteine-S-conjugate beta-lyase</fullName>
        <ecNumber evidence="2">4.4.1.13</ecNumber>
    </recommendedName>
</protein>
<gene>
    <name evidence="8" type="ORF">AAM4_1340</name>
</gene>
<feature type="compositionally biased region" description="Basic and acidic residues" evidence="6">
    <location>
        <begin position="12"/>
        <end position="22"/>
    </location>
</feature>
<dbReference type="RefSeq" id="WP_210579949.1">
    <property type="nucleotide sequence ID" value="NZ_LK995496.1"/>
</dbReference>
<evidence type="ECO:0000256" key="6">
    <source>
        <dbReference type="SAM" id="MobiDB-lite"/>
    </source>
</evidence>
<evidence type="ECO:0000256" key="1">
    <source>
        <dbReference type="ARBA" id="ARBA00001933"/>
    </source>
</evidence>
<dbReference type="GO" id="GO:0030170">
    <property type="term" value="F:pyridoxal phosphate binding"/>
    <property type="evidence" value="ECO:0007669"/>
    <property type="project" value="InterPro"/>
</dbReference>
<dbReference type="GO" id="GO:0047804">
    <property type="term" value="F:cysteine-S-conjugate beta-lyase activity"/>
    <property type="evidence" value="ECO:0007669"/>
    <property type="project" value="UniProtKB-EC"/>
</dbReference>
<accession>A0A1L7RNG4</accession>
<comment type="cofactor">
    <cofactor evidence="1">
        <name>pyridoxal 5'-phosphate</name>
        <dbReference type="ChEBI" id="CHEBI:597326"/>
    </cofactor>
</comment>
<dbReference type="InterPro" id="IPR015424">
    <property type="entry name" value="PyrdxlP-dep_Trfase"/>
</dbReference>
<dbReference type="InterPro" id="IPR015422">
    <property type="entry name" value="PyrdxlP-dep_Trfase_small"/>
</dbReference>
<evidence type="ECO:0000256" key="3">
    <source>
        <dbReference type="ARBA" id="ARBA00022898"/>
    </source>
</evidence>
<evidence type="ECO:0000256" key="5">
    <source>
        <dbReference type="ARBA" id="ARBA00037974"/>
    </source>
</evidence>
<sequence>MSVPADFNLDEPTDRRGTGSLKWDEAGPDELPMWVADMDLRTAPVVRRALTRVAREGLLGYAVVTDAYEQAVTAWWARRHDWPLQRDWLIPTTGVVAAISSIVRSVTNVFEKVLIQQPVYNIFTNSVLNNGRRLVTSDLLQGENGEWTIDWTDLEAKLADPLTTLMILCNPHNPVGRVWTRGELARLGTLAAAHHVTVVSDEVHCDVTLPGVGYTPFAAAAPVCAEVGITCLSPSKAFNTAGVHSATVVIPEPHLRARVERGLNTDEVAEPGVFAVPAVVAAYSAEGEAWLAEVRAYIAANKARVAEVVAGELPGCAAPVSQATYLSWIDVRALLCGAGAAGRNGGGADDAGPDGPANATGDATAALAAHIRSRTGLVLTPGTAYGAAGAGFLRMNLGTQRARVEDGLERLVRGARSWAATAV</sequence>
<evidence type="ECO:0000256" key="4">
    <source>
        <dbReference type="ARBA" id="ARBA00023239"/>
    </source>
</evidence>
<dbReference type="InterPro" id="IPR015421">
    <property type="entry name" value="PyrdxlP-dep_Trfase_major"/>
</dbReference>
<dbReference type="PANTHER" id="PTHR43525">
    <property type="entry name" value="PROTEIN MALY"/>
    <property type="match status" value="1"/>
</dbReference>
<dbReference type="InterPro" id="IPR004839">
    <property type="entry name" value="Aminotransferase_I/II_large"/>
</dbReference>
<dbReference type="CDD" id="cd00609">
    <property type="entry name" value="AAT_like"/>
    <property type="match status" value="1"/>
</dbReference>
<feature type="region of interest" description="Disordered" evidence="6">
    <location>
        <begin position="1"/>
        <end position="22"/>
    </location>
</feature>
<evidence type="ECO:0000256" key="2">
    <source>
        <dbReference type="ARBA" id="ARBA00012224"/>
    </source>
</evidence>